<name>A0A084VX31_ANOSI</name>
<keyword evidence="4" id="KW-1185">Reference proteome</keyword>
<reference evidence="3" key="2">
    <citation type="submission" date="2020-05" db="UniProtKB">
        <authorList>
            <consortium name="EnsemblMetazoa"/>
        </authorList>
    </citation>
    <scope>IDENTIFICATION</scope>
</reference>
<proteinExistence type="predicted"/>
<dbReference type="VEuPathDB" id="VectorBase:ASIC010233"/>
<sequence>MPLPALSYACVEPPRNFLTLSSSPAAVLGVGQRKKKTPEIPPKPRRYGHLPGPGFAVISTPSQPPRHPGSIVVTITTTTTTDTTPFGMVRGIWPIRRALGPRGPGRPRDLLSARGTARAAVVGGTDTTGLRKRSLLRRRADGGGR</sequence>
<dbReference type="AlphaFoldDB" id="A0A084VX31"/>
<feature type="region of interest" description="Disordered" evidence="1">
    <location>
        <begin position="97"/>
        <end position="145"/>
    </location>
</feature>
<evidence type="ECO:0000256" key="1">
    <source>
        <dbReference type="SAM" id="MobiDB-lite"/>
    </source>
</evidence>
<gene>
    <name evidence="2" type="ORF">ZHAS_00010233</name>
</gene>
<protein>
    <submittedName>
        <fullName evidence="2 3">Myc box-dependent-interacting protein 1 isoform 2</fullName>
    </submittedName>
</protein>
<feature type="region of interest" description="Disordered" evidence="1">
    <location>
        <begin position="29"/>
        <end position="54"/>
    </location>
</feature>
<dbReference type="EMBL" id="ATLV01017840">
    <property type="status" value="NOT_ANNOTATED_CDS"/>
    <property type="molecule type" value="Genomic_DNA"/>
</dbReference>
<feature type="compositionally biased region" description="Low complexity" evidence="1">
    <location>
        <begin position="113"/>
        <end position="128"/>
    </location>
</feature>
<reference evidence="2 4" key="1">
    <citation type="journal article" date="2014" name="BMC Genomics">
        <title>Genome sequence of Anopheles sinensis provides insight into genetics basis of mosquito competence for malaria parasites.</title>
        <authorList>
            <person name="Zhou D."/>
            <person name="Zhang D."/>
            <person name="Ding G."/>
            <person name="Shi L."/>
            <person name="Hou Q."/>
            <person name="Ye Y."/>
            <person name="Xu Y."/>
            <person name="Zhou H."/>
            <person name="Xiong C."/>
            <person name="Li S."/>
            <person name="Yu J."/>
            <person name="Hong S."/>
            <person name="Yu X."/>
            <person name="Zou P."/>
            <person name="Chen C."/>
            <person name="Chang X."/>
            <person name="Wang W."/>
            <person name="Lv Y."/>
            <person name="Sun Y."/>
            <person name="Ma L."/>
            <person name="Shen B."/>
            <person name="Zhu C."/>
        </authorList>
    </citation>
    <scope>NUCLEOTIDE SEQUENCE [LARGE SCALE GENOMIC DNA]</scope>
</reference>
<evidence type="ECO:0000313" key="2">
    <source>
        <dbReference type="EMBL" id="KFB42525.1"/>
    </source>
</evidence>
<evidence type="ECO:0000313" key="4">
    <source>
        <dbReference type="Proteomes" id="UP000030765"/>
    </source>
</evidence>
<evidence type="ECO:0000313" key="3">
    <source>
        <dbReference type="EnsemblMetazoa" id="ASIC010233-PA"/>
    </source>
</evidence>
<dbReference type="EMBL" id="KE525195">
    <property type="protein sequence ID" value="KFB42525.1"/>
    <property type="molecule type" value="Genomic_DNA"/>
</dbReference>
<accession>A0A084VX31</accession>
<dbReference type="Proteomes" id="UP000030765">
    <property type="component" value="Unassembled WGS sequence"/>
</dbReference>
<dbReference type="EnsemblMetazoa" id="ASIC010233-RA">
    <property type="protein sequence ID" value="ASIC010233-PA"/>
    <property type="gene ID" value="ASIC010233"/>
</dbReference>
<organism evidence="2">
    <name type="scientific">Anopheles sinensis</name>
    <name type="common">Mosquito</name>
    <dbReference type="NCBI Taxonomy" id="74873"/>
    <lineage>
        <taxon>Eukaryota</taxon>
        <taxon>Metazoa</taxon>
        <taxon>Ecdysozoa</taxon>
        <taxon>Arthropoda</taxon>
        <taxon>Hexapoda</taxon>
        <taxon>Insecta</taxon>
        <taxon>Pterygota</taxon>
        <taxon>Neoptera</taxon>
        <taxon>Endopterygota</taxon>
        <taxon>Diptera</taxon>
        <taxon>Nematocera</taxon>
        <taxon>Culicoidea</taxon>
        <taxon>Culicidae</taxon>
        <taxon>Anophelinae</taxon>
        <taxon>Anopheles</taxon>
    </lineage>
</organism>